<dbReference type="Gene3D" id="3.30.230.10">
    <property type="match status" value="1"/>
</dbReference>
<comment type="caution">
    <text evidence="13">The sequence shown here is derived from an EMBL/GenBank/DDBJ whole genome shotgun (WGS) entry which is preliminary data.</text>
</comment>
<comment type="similarity">
    <text evidence="1 10">Belongs to the GHMP kinase family. IspE subfamily.</text>
</comment>
<feature type="domain" description="GHMP kinase N-terminal" evidence="11">
    <location>
        <begin position="67"/>
        <end position="141"/>
    </location>
</feature>
<evidence type="ECO:0000313" key="13">
    <source>
        <dbReference type="EMBL" id="RVT86224.1"/>
    </source>
</evidence>
<dbReference type="Proteomes" id="UP000288587">
    <property type="component" value="Unassembled WGS sequence"/>
</dbReference>
<dbReference type="OrthoDB" id="9809438at2"/>
<dbReference type="GO" id="GO:0005524">
    <property type="term" value="F:ATP binding"/>
    <property type="evidence" value="ECO:0007669"/>
    <property type="project" value="UniProtKB-UniRule"/>
</dbReference>
<evidence type="ECO:0000256" key="2">
    <source>
        <dbReference type="ARBA" id="ARBA00012052"/>
    </source>
</evidence>
<dbReference type="NCBIfam" id="TIGR00154">
    <property type="entry name" value="ispE"/>
    <property type="match status" value="1"/>
</dbReference>
<comment type="pathway">
    <text evidence="10">Isoprenoid biosynthesis; isopentenyl diphosphate biosynthesis via DXP pathway; isopentenyl diphosphate from 1-deoxy-D-xylulose 5-phosphate: step 3/6.</text>
</comment>
<evidence type="ECO:0000256" key="7">
    <source>
        <dbReference type="ARBA" id="ARBA00022840"/>
    </source>
</evidence>
<feature type="active site" evidence="10">
    <location>
        <position position="136"/>
    </location>
</feature>
<dbReference type="Pfam" id="PF00288">
    <property type="entry name" value="GHMP_kinases_N"/>
    <property type="match status" value="1"/>
</dbReference>
<feature type="domain" description="GHMP kinase C-terminal" evidence="12">
    <location>
        <begin position="213"/>
        <end position="257"/>
    </location>
</feature>
<evidence type="ECO:0000256" key="6">
    <source>
        <dbReference type="ARBA" id="ARBA00022777"/>
    </source>
</evidence>
<evidence type="ECO:0000256" key="5">
    <source>
        <dbReference type="ARBA" id="ARBA00022741"/>
    </source>
</evidence>
<evidence type="ECO:0000256" key="3">
    <source>
        <dbReference type="ARBA" id="ARBA00017473"/>
    </source>
</evidence>
<dbReference type="InterPro" id="IPR036554">
    <property type="entry name" value="GHMP_kinase_C_sf"/>
</dbReference>
<accession>A0A3S2V1S0</accession>
<keyword evidence="14" id="KW-1185">Reference proteome</keyword>
<dbReference type="PIRSF" id="PIRSF010376">
    <property type="entry name" value="IspE"/>
    <property type="match status" value="1"/>
</dbReference>
<comment type="catalytic activity">
    <reaction evidence="10">
        <text>4-CDP-2-C-methyl-D-erythritol + ATP = 4-CDP-2-C-methyl-D-erythritol 2-phosphate + ADP + H(+)</text>
        <dbReference type="Rhea" id="RHEA:18437"/>
        <dbReference type="ChEBI" id="CHEBI:15378"/>
        <dbReference type="ChEBI" id="CHEBI:30616"/>
        <dbReference type="ChEBI" id="CHEBI:57823"/>
        <dbReference type="ChEBI" id="CHEBI:57919"/>
        <dbReference type="ChEBI" id="CHEBI:456216"/>
        <dbReference type="EC" id="2.7.1.148"/>
    </reaction>
</comment>
<dbReference type="HAMAP" id="MF_00061">
    <property type="entry name" value="IspE"/>
    <property type="match status" value="1"/>
</dbReference>
<gene>
    <name evidence="10" type="primary">ispE</name>
    <name evidence="13" type="ORF">EOD73_09330</name>
</gene>
<keyword evidence="4 10" id="KW-0808">Transferase</keyword>
<evidence type="ECO:0000313" key="14">
    <source>
        <dbReference type="Proteomes" id="UP000288587"/>
    </source>
</evidence>
<dbReference type="InterPro" id="IPR013750">
    <property type="entry name" value="GHMP_kinase_C_dom"/>
</dbReference>
<dbReference type="InterPro" id="IPR004424">
    <property type="entry name" value="IspE"/>
</dbReference>
<dbReference type="GO" id="GO:0050515">
    <property type="term" value="F:4-(cytidine 5'-diphospho)-2-C-methyl-D-erythritol kinase activity"/>
    <property type="evidence" value="ECO:0007669"/>
    <property type="project" value="UniProtKB-UniRule"/>
</dbReference>
<evidence type="ECO:0000256" key="9">
    <source>
        <dbReference type="ARBA" id="ARBA00032554"/>
    </source>
</evidence>
<organism evidence="13 14">
    <name type="scientific">Inhella crocodyli</name>
    <dbReference type="NCBI Taxonomy" id="2499851"/>
    <lineage>
        <taxon>Bacteria</taxon>
        <taxon>Pseudomonadati</taxon>
        <taxon>Pseudomonadota</taxon>
        <taxon>Betaproteobacteria</taxon>
        <taxon>Burkholderiales</taxon>
        <taxon>Sphaerotilaceae</taxon>
        <taxon>Inhella</taxon>
    </lineage>
</organism>
<dbReference type="InterPro" id="IPR006204">
    <property type="entry name" value="GHMP_kinase_N_dom"/>
</dbReference>
<dbReference type="UniPathway" id="UPA00056">
    <property type="reaction ID" value="UER00094"/>
</dbReference>
<dbReference type="EMBL" id="SACM01000002">
    <property type="protein sequence ID" value="RVT86224.1"/>
    <property type="molecule type" value="Genomic_DNA"/>
</dbReference>
<keyword evidence="8 10" id="KW-0414">Isoprene biosynthesis</keyword>
<evidence type="ECO:0000256" key="4">
    <source>
        <dbReference type="ARBA" id="ARBA00022679"/>
    </source>
</evidence>
<dbReference type="Pfam" id="PF08544">
    <property type="entry name" value="GHMP_kinases_C"/>
    <property type="match status" value="1"/>
</dbReference>
<dbReference type="InterPro" id="IPR014721">
    <property type="entry name" value="Ribsml_uS5_D2-typ_fold_subgr"/>
</dbReference>
<keyword evidence="6 10" id="KW-0418">Kinase</keyword>
<evidence type="ECO:0000259" key="11">
    <source>
        <dbReference type="Pfam" id="PF00288"/>
    </source>
</evidence>
<keyword evidence="7 10" id="KW-0067">ATP-binding</keyword>
<reference evidence="13 14" key="1">
    <citation type="submission" date="2019-01" db="EMBL/GenBank/DDBJ databases">
        <authorList>
            <person name="Chen W.-M."/>
        </authorList>
    </citation>
    <scope>NUCLEOTIDE SEQUENCE [LARGE SCALE GENOMIC DNA]</scope>
    <source>
        <strain evidence="13 14">CCP-18</strain>
    </source>
</reference>
<dbReference type="GO" id="GO:0019288">
    <property type="term" value="P:isopentenyl diphosphate biosynthetic process, methylerythritol 4-phosphate pathway"/>
    <property type="evidence" value="ECO:0007669"/>
    <property type="project" value="UniProtKB-UniRule"/>
</dbReference>
<feature type="active site" evidence="10">
    <location>
        <position position="12"/>
    </location>
</feature>
<dbReference type="RefSeq" id="WP_127682719.1">
    <property type="nucleotide sequence ID" value="NZ_SACM01000002.1"/>
</dbReference>
<dbReference type="PANTHER" id="PTHR43527">
    <property type="entry name" value="4-DIPHOSPHOCYTIDYL-2-C-METHYL-D-ERYTHRITOL KINASE, CHLOROPLASTIC"/>
    <property type="match status" value="1"/>
</dbReference>
<evidence type="ECO:0000256" key="10">
    <source>
        <dbReference type="HAMAP-Rule" id="MF_00061"/>
    </source>
</evidence>
<protein>
    <recommendedName>
        <fullName evidence="3 10">4-diphosphocytidyl-2-C-methyl-D-erythritol kinase</fullName>
        <shortName evidence="10">CMK</shortName>
        <ecNumber evidence="2 10">2.7.1.148</ecNumber>
    </recommendedName>
    <alternativeName>
        <fullName evidence="9 10">4-(cytidine-5'-diphospho)-2-C-methyl-D-erythritol kinase</fullName>
    </alternativeName>
</protein>
<dbReference type="SUPFAM" id="SSF55060">
    <property type="entry name" value="GHMP Kinase, C-terminal domain"/>
    <property type="match status" value="1"/>
</dbReference>
<evidence type="ECO:0000259" key="12">
    <source>
        <dbReference type="Pfam" id="PF08544"/>
    </source>
</evidence>
<sequence length="294" mass="31338">MRALYDLPAPAKLNLYLHVVGRRADGYHLLESLFVPIDWADTLHLSRRDDGALHRHDLGEPLPDDDLCLRAARALQAATGCRWGADIHIDKQVPSGAGMGGGSSDAATVLIGLNRLWDLGLDRPQLMALGLRLGADVPFFLGTGPAWVSGIGERLHPVSQPSLRLAVLKPTDSLPTAAIFRSPLLQFSESQAIVAGSFANTCFNPLGWIEGRNDLQASAQAQSPQIEEALRLLQRSCGNSRMTGSGSAVFAEVADDALSAATSLVQSPGALPSGWKGRICRSLESLPLADWIPG</sequence>
<dbReference type="AlphaFoldDB" id="A0A3S2V1S0"/>
<dbReference type="Gene3D" id="3.30.70.890">
    <property type="entry name" value="GHMP kinase, C-terminal domain"/>
    <property type="match status" value="1"/>
</dbReference>
<dbReference type="PANTHER" id="PTHR43527:SF2">
    <property type="entry name" value="4-DIPHOSPHOCYTIDYL-2-C-METHYL-D-ERYTHRITOL KINASE, CHLOROPLASTIC"/>
    <property type="match status" value="1"/>
</dbReference>
<evidence type="ECO:0000256" key="8">
    <source>
        <dbReference type="ARBA" id="ARBA00023229"/>
    </source>
</evidence>
<dbReference type="InterPro" id="IPR020568">
    <property type="entry name" value="Ribosomal_Su5_D2-typ_SF"/>
</dbReference>
<proteinExistence type="inferred from homology"/>
<name>A0A3S2V1S0_9BURK</name>
<dbReference type="SUPFAM" id="SSF54211">
    <property type="entry name" value="Ribosomal protein S5 domain 2-like"/>
    <property type="match status" value="1"/>
</dbReference>
<dbReference type="GO" id="GO:0016114">
    <property type="term" value="P:terpenoid biosynthetic process"/>
    <property type="evidence" value="ECO:0007669"/>
    <property type="project" value="UniProtKB-UniRule"/>
</dbReference>
<feature type="binding site" evidence="10">
    <location>
        <begin position="94"/>
        <end position="104"/>
    </location>
    <ligand>
        <name>ATP</name>
        <dbReference type="ChEBI" id="CHEBI:30616"/>
    </ligand>
</feature>
<evidence type="ECO:0000256" key="1">
    <source>
        <dbReference type="ARBA" id="ARBA00009684"/>
    </source>
</evidence>
<keyword evidence="5 10" id="KW-0547">Nucleotide-binding</keyword>
<comment type="function">
    <text evidence="10">Catalyzes the phosphorylation of the position 2 hydroxy group of 4-diphosphocytidyl-2C-methyl-D-erythritol.</text>
</comment>
<dbReference type="EC" id="2.7.1.148" evidence="2 10"/>